<keyword evidence="8" id="KW-0829">Tyrosine-protein kinase</keyword>
<evidence type="ECO:0000256" key="1">
    <source>
        <dbReference type="ARBA" id="ARBA00011903"/>
    </source>
</evidence>
<dbReference type="CDD" id="cd09935">
    <property type="entry name" value="SH2_ABL"/>
    <property type="match status" value="1"/>
</dbReference>
<dbReference type="InterPro" id="IPR000980">
    <property type="entry name" value="SH2"/>
</dbReference>
<feature type="compositionally biased region" description="Polar residues" evidence="12">
    <location>
        <begin position="810"/>
        <end position="858"/>
    </location>
</feature>
<dbReference type="FunFam" id="1.10.510.10:FF:000554">
    <property type="entry name" value="Predicted protein"/>
    <property type="match status" value="1"/>
</dbReference>
<dbReference type="Gene3D" id="3.30.505.10">
    <property type="entry name" value="SH2 domain"/>
    <property type="match status" value="1"/>
</dbReference>
<keyword evidence="4 11" id="KW-0547">Nucleotide-binding</keyword>
<feature type="binding site" evidence="11">
    <location>
        <position position="506"/>
    </location>
    <ligand>
        <name>ATP</name>
        <dbReference type="ChEBI" id="CHEBI:30616"/>
    </ligand>
</feature>
<keyword evidence="7 10" id="KW-0727">SH2 domain</keyword>
<comment type="caution">
    <text evidence="15">The sequence shown here is derived from an EMBL/GenBank/DDBJ whole genome shotgun (WGS) entry which is preliminary data.</text>
</comment>
<dbReference type="InterPro" id="IPR036028">
    <property type="entry name" value="SH3-like_dom_sf"/>
</dbReference>
<keyword evidence="5" id="KW-0418">Kinase</keyword>
<keyword evidence="6 11" id="KW-0067">ATP-binding</keyword>
<dbReference type="Gene3D" id="3.30.200.20">
    <property type="entry name" value="Phosphorylase Kinase, domain 1"/>
    <property type="match status" value="1"/>
</dbReference>
<evidence type="ECO:0000313" key="16">
    <source>
        <dbReference type="Proteomes" id="UP001497525"/>
    </source>
</evidence>
<dbReference type="InterPro" id="IPR036860">
    <property type="entry name" value="SH2_dom_sf"/>
</dbReference>
<feature type="compositionally biased region" description="Acidic residues" evidence="12">
    <location>
        <begin position="866"/>
        <end position="881"/>
    </location>
</feature>
<dbReference type="SMART" id="SM00219">
    <property type="entry name" value="TyrKc"/>
    <property type="match status" value="1"/>
</dbReference>
<dbReference type="SMART" id="SM00252">
    <property type="entry name" value="SH2"/>
    <property type="match status" value="1"/>
</dbReference>
<dbReference type="GO" id="GO:0005524">
    <property type="term" value="F:ATP binding"/>
    <property type="evidence" value="ECO:0007669"/>
    <property type="project" value="UniProtKB-UniRule"/>
</dbReference>
<feature type="region of interest" description="Disordered" evidence="12">
    <location>
        <begin position="1055"/>
        <end position="1186"/>
    </location>
</feature>
<feature type="compositionally biased region" description="Polar residues" evidence="12">
    <location>
        <begin position="1371"/>
        <end position="1381"/>
    </location>
</feature>
<feature type="compositionally biased region" description="Polar residues" evidence="12">
    <location>
        <begin position="1448"/>
        <end position="1463"/>
    </location>
</feature>
<dbReference type="InterPro" id="IPR008266">
    <property type="entry name" value="Tyr_kinase_AS"/>
</dbReference>
<evidence type="ECO:0000256" key="7">
    <source>
        <dbReference type="ARBA" id="ARBA00022999"/>
    </source>
</evidence>
<dbReference type="Pfam" id="PF00017">
    <property type="entry name" value="SH2"/>
    <property type="match status" value="1"/>
</dbReference>
<comment type="catalytic activity">
    <reaction evidence="9">
        <text>L-tyrosyl-[protein] + ATP = O-phospho-L-tyrosyl-[protein] + ADP + H(+)</text>
        <dbReference type="Rhea" id="RHEA:10596"/>
        <dbReference type="Rhea" id="RHEA-COMP:10136"/>
        <dbReference type="Rhea" id="RHEA-COMP:20101"/>
        <dbReference type="ChEBI" id="CHEBI:15378"/>
        <dbReference type="ChEBI" id="CHEBI:30616"/>
        <dbReference type="ChEBI" id="CHEBI:46858"/>
        <dbReference type="ChEBI" id="CHEBI:61978"/>
        <dbReference type="ChEBI" id="CHEBI:456216"/>
        <dbReference type="EC" id="2.7.10.2"/>
    </reaction>
</comment>
<feature type="compositionally biased region" description="Polar residues" evidence="12">
    <location>
        <begin position="1097"/>
        <end position="1108"/>
    </location>
</feature>
<dbReference type="Proteomes" id="UP001497525">
    <property type="component" value="Unassembled WGS sequence"/>
</dbReference>
<dbReference type="PRINTS" id="PR00401">
    <property type="entry name" value="SH2DOMAIN"/>
</dbReference>
<evidence type="ECO:0000256" key="3">
    <source>
        <dbReference type="ARBA" id="ARBA00022679"/>
    </source>
</evidence>
<evidence type="ECO:0000313" key="15">
    <source>
        <dbReference type="EMBL" id="CAL5132513.1"/>
    </source>
</evidence>
<evidence type="ECO:0000259" key="14">
    <source>
        <dbReference type="PROSITE" id="PS50011"/>
    </source>
</evidence>
<feature type="compositionally biased region" description="Basic residues" evidence="12">
    <location>
        <begin position="1404"/>
        <end position="1413"/>
    </location>
</feature>
<gene>
    <name evidence="15" type="ORF">CDAUBV1_LOCUS5363</name>
</gene>
<evidence type="ECO:0000256" key="11">
    <source>
        <dbReference type="PROSITE-ProRule" id="PRU10141"/>
    </source>
</evidence>
<dbReference type="SUPFAM" id="SSF55550">
    <property type="entry name" value="SH2 domain"/>
    <property type="match status" value="1"/>
</dbReference>
<accession>A0AAV2T7X8</accession>
<dbReference type="InterPro" id="IPR001245">
    <property type="entry name" value="Ser-Thr/Tyr_kinase_cat_dom"/>
</dbReference>
<feature type="domain" description="SH2" evidence="13">
    <location>
        <begin position="277"/>
        <end position="367"/>
    </location>
</feature>
<evidence type="ECO:0000256" key="12">
    <source>
        <dbReference type="SAM" id="MobiDB-lite"/>
    </source>
</evidence>
<dbReference type="PROSITE" id="PS50001">
    <property type="entry name" value="SH2"/>
    <property type="match status" value="1"/>
</dbReference>
<evidence type="ECO:0000256" key="10">
    <source>
        <dbReference type="PROSITE-ProRule" id="PRU00191"/>
    </source>
</evidence>
<evidence type="ECO:0000256" key="2">
    <source>
        <dbReference type="ARBA" id="ARBA00022553"/>
    </source>
</evidence>
<dbReference type="SUPFAM" id="SSF50044">
    <property type="entry name" value="SH3-domain"/>
    <property type="match status" value="1"/>
</dbReference>
<evidence type="ECO:0000256" key="8">
    <source>
        <dbReference type="ARBA" id="ARBA00023137"/>
    </source>
</evidence>
<dbReference type="InterPro" id="IPR050198">
    <property type="entry name" value="Non-receptor_tyrosine_kinases"/>
</dbReference>
<name>A0AAV2T7X8_CALDB</name>
<feature type="region of interest" description="Disordered" evidence="12">
    <location>
        <begin position="1371"/>
        <end position="1484"/>
    </location>
</feature>
<evidence type="ECO:0000259" key="13">
    <source>
        <dbReference type="PROSITE" id="PS50001"/>
    </source>
</evidence>
<sequence length="1702" mass="182898">MGGNSGKLAVSKNGSLHASKAPFQSTFDGNCRPSDVNEQDQLSNAQNILQLSVQGGNDLVLPAEREIMVVLYDFTESMKSQISIKRGELVRLLSYSPAGDWSEVEACGLAHPATHPLSDSDGVAAFNQFQSPVVSDSNCNTSGISSSVSGGAGGGAGINGAQIKYRRGWVPTSYLAPANAFSDSNSRRSVQTQPAQQVLFPQGAPLLTNVGRFDNLPEVSGAPSSGSTSVTQPTLLIHPDQMPPRVYPFPQQCSDQLSAADPSPVGVHGSSLSAYPWYHGAVSRQAGEQLLRSGITGSFLVRASESAPGQLSVTVRHLGRVYHYRISQDLRGMFYITNVHRFATVPQLIDHHSRSADGLVCPLLYPVPKQQFSNPSSLQAPYSSAPAFSVPPSGAVMHPQMLPQVPPTTHSLLDDPSGPAFTQRPGINGLPSAGAGGTSAAKNGNSVPPGADVFGVSSEDPCRRITWDGWEIDRNDIIMRQKLGCGQYGDVYEAIWKRLNIVVAVKTLKQDVNLNVNDFLKEAAIMKKLRHRNLVQLLGVCTREPPLYLITEYMPNGNLLHYLRSRNAVELTPVVLLYMAVQIASGMSYLEANNFIHRDLAARNCLVGERNLIKVADFGLARYMQRQDTYTARNGAKFPIKWTAPEGLAYYLFSSKSDVWAFGVVLWELATYGLSPYPGVELHDVYHILEKGYRMERPHGCPEAVYSVMLRCWAWDANLRPSFSEIHAELERMYNTMNIDMEVARELEKRQTQYPAPPQNYISQLGRDSQQPISSNCLFPVSMADPMLSRAVGVLTSEPNIASSAPPPVSRTQSLTSPASTHSSNWASSAQDVGQRNLPPTTSVGSGFGFYNSSQDTGIVTRGDQDDGEEFEESEDEDDGETWNVGKDGVMSLTDSRQQMGTNNAHGCFTTGADGDIQFTNAVVVSDQQQNTVNMICCAAPTTGIPVAFTAGKFQQGIFVSSQQQQQLLSVVNACDVDQLRNQMQAMAFTSSGQTITANLIQQSNGRFTDTKPLGPSDQTNATLFYQLASAPTEITGPQMRSTPTAVEVNARYVNRPEQQQQQPCSGAPVVSAGDIRNGNSKSSVRVGRTHRRGVQANHQGMQQSGTTRSRDTDTPDESGVGESIISNESPADSSGGVVVGANQLISSQSVHESRVSQTSCCRPSDPAGQSQSVPAPRSNGPRAPSFVYPVTPPGLQTCDAYIPLTRLSSQQRGTTPQMLQMSAAASSQQQPMLRLDASAMDQFATLPPQDRIGRYLESLNEMATPTSQVSVSSVQPKKPGAIATSPYPQNGAAPPGPCHGNLVFLNYPPPPPPPPECVTADPVPSNSAMPVLNISLSAASAQLESLTGQRLLIGRVGCSSAAQCVMNENQVSTEVQSELPNSVGAPDRRDDRSQHNLQGGRLRPVRARRRPKNGTESNTDSSAAKRDSMDRSGEESNTEEVEHSAEDGTSSVATDSSANQNALLPHDSRDHITTEEQDTEGDDVYQAPDACYSMIANNHLSTVMSEHTAPDSLSSLIERLDSLVNWCGRFVDSDSSNARSLSHAELLQLSDSLDVCRAEVEAFIVFTHGSMSGASTNVLTACDTLGRQTSKLSLDLGLVSAIPSRSASGDNGSGKHIRASPLSTLLNSVYPALNDLHEQLLGLYQNFPRSETEDNTHHACEDCSSVVPPATTEAAGTAGESTNNPLASPMSPSEPVVFGKV</sequence>
<feature type="compositionally biased region" description="Polar residues" evidence="12">
    <location>
        <begin position="1144"/>
        <end position="1174"/>
    </location>
</feature>
<dbReference type="InterPro" id="IPR017441">
    <property type="entry name" value="Protein_kinase_ATP_BS"/>
</dbReference>
<dbReference type="PRINTS" id="PR00109">
    <property type="entry name" value="TYRKINASE"/>
</dbReference>
<protein>
    <recommendedName>
        <fullName evidence="1">non-specific protein-tyrosine kinase</fullName>
        <ecNumber evidence="1">2.7.10.2</ecNumber>
    </recommendedName>
</protein>
<dbReference type="EMBL" id="CAXLJL010000126">
    <property type="protein sequence ID" value="CAL5132513.1"/>
    <property type="molecule type" value="Genomic_DNA"/>
</dbReference>
<dbReference type="InterPro" id="IPR011009">
    <property type="entry name" value="Kinase-like_dom_sf"/>
</dbReference>
<dbReference type="PROSITE" id="PS00109">
    <property type="entry name" value="PROTEIN_KINASE_TYR"/>
    <property type="match status" value="1"/>
</dbReference>
<dbReference type="InterPro" id="IPR035837">
    <property type="entry name" value="ABL_SH2"/>
</dbReference>
<feature type="compositionally biased region" description="Low complexity" evidence="12">
    <location>
        <begin position="1672"/>
        <end position="1683"/>
    </location>
</feature>
<evidence type="ECO:0000256" key="5">
    <source>
        <dbReference type="ARBA" id="ARBA00022777"/>
    </source>
</evidence>
<organism evidence="15 16">
    <name type="scientific">Calicophoron daubneyi</name>
    <name type="common">Rumen fluke</name>
    <name type="synonym">Paramphistomum daubneyi</name>
    <dbReference type="NCBI Taxonomy" id="300641"/>
    <lineage>
        <taxon>Eukaryota</taxon>
        <taxon>Metazoa</taxon>
        <taxon>Spiralia</taxon>
        <taxon>Lophotrochozoa</taxon>
        <taxon>Platyhelminthes</taxon>
        <taxon>Trematoda</taxon>
        <taxon>Digenea</taxon>
        <taxon>Plagiorchiida</taxon>
        <taxon>Pronocephalata</taxon>
        <taxon>Paramphistomoidea</taxon>
        <taxon>Paramphistomidae</taxon>
        <taxon>Calicophoron</taxon>
    </lineage>
</organism>
<evidence type="ECO:0000256" key="4">
    <source>
        <dbReference type="ARBA" id="ARBA00022741"/>
    </source>
</evidence>
<dbReference type="EC" id="2.7.10.2" evidence="1"/>
<proteinExistence type="predicted"/>
<feature type="region of interest" description="Disordered" evidence="12">
    <location>
        <begin position="1672"/>
        <end position="1702"/>
    </location>
</feature>
<dbReference type="Gene3D" id="2.30.30.40">
    <property type="entry name" value="SH3 Domains"/>
    <property type="match status" value="1"/>
</dbReference>
<dbReference type="InterPro" id="IPR020635">
    <property type="entry name" value="Tyr_kinase_cat_dom"/>
</dbReference>
<dbReference type="GO" id="GO:0004715">
    <property type="term" value="F:non-membrane spanning protein tyrosine kinase activity"/>
    <property type="evidence" value="ECO:0007669"/>
    <property type="project" value="UniProtKB-EC"/>
</dbReference>
<dbReference type="PROSITE" id="PS00107">
    <property type="entry name" value="PROTEIN_KINASE_ATP"/>
    <property type="match status" value="1"/>
</dbReference>
<feature type="domain" description="Protein kinase" evidence="14">
    <location>
        <begin position="477"/>
        <end position="730"/>
    </location>
</feature>
<feature type="compositionally biased region" description="Basic and acidic residues" evidence="12">
    <location>
        <begin position="1424"/>
        <end position="1447"/>
    </location>
</feature>
<evidence type="ECO:0000256" key="9">
    <source>
        <dbReference type="ARBA" id="ARBA00051245"/>
    </source>
</evidence>
<dbReference type="PROSITE" id="PS50011">
    <property type="entry name" value="PROTEIN_KINASE_DOM"/>
    <property type="match status" value="1"/>
</dbReference>
<keyword evidence="2" id="KW-0597">Phosphoprotein</keyword>
<dbReference type="Gene3D" id="1.10.510.10">
    <property type="entry name" value="Transferase(Phosphotransferase) domain 1"/>
    <property type="match status" value="1"/>
</dbReference>
<feature type="region of interest" description="Disordered" evidence="12">
    <location>
        <begin position="799"/>
        <end position="888"/>
    </location>
</feature>
<dbReference type="SUPFAM" id="SSF56112">
    <property type="entry name" value="Protein kinase-like (PK-like)"/>
    <property type="match status" value="1"/>
</dbReference>
<dbReference type="PANTHER" id="PTHR24418">
    <property type="entry name" value="TYROSINE-PROTEIN KINASE"/>
    <property type="match status" value="1"/>
</dbReference>
<feature type="region of interest" description="Disordered" evidence="12">
    <location>
        <begin position="398"/>
        <end position="453"/>
    </location>
</feature>
<reference evidence="15" key="1">
    <citation type="submission" date="2024-06" db="EMBL/GenBank/DDBJ databases">
        <authorList>
            <person name="Liu X."/>
            <person name="Lenzi L."/>
            <person name="Haldenby T S."/>
            <person name="Uol C."/>
        </authorList>
    </citation>
    <scope>NUCLEOTIDE SEQUENCE</scope>
</reference>
<dbReference type="FunFam" id="3.30.200.20:FF:000037">
    <property type="entry name" value="Tyrosine-protein kinase"/>
    <property type="match status" value="1"/>
</dbReference>
<keyword evidence="3" id="KW-0808">Transferase</keyword>
<dbReference type="InterPro" id="IPR000719">
    <property type="entry name" value="Prot_kinase_dom"/>
</dbReference>
<evidence type="ECO:0000256" key="6">
    <source>
        <dbReference type="ARBA" id="ARBA00022840"/>
    </source>
</evidence>
<dbReference type="Pfam" id="PF07714">
    <property type="entry name" value="PK_Tyr_Ser-Thr"/>
    <property type="match status" value="1"/>
</dbReference>